<dbReference type="FunFam" id="3.40.640.10:FF:000054">
    <property type="entry name" value="Serine--glyoxylate aminotransferase"/>
    <property type="match status" value="1"/>
</dbReference>
<evidence type="ECO:0000256" key="9">
    <source>
        <dbReference type="RuleBase" id="RU004075"/>
    </source>
</evidence>
<dbReference type="InterPro" id="IPR020578">
    <property type="entry name" value="Aminotrans_V_PyrdxlP_BS"/>
</dbReference>
<dbReference type="Gene3D" id="3.40.640.10">
    <property type="entry name" value="Type I PLP-dependent aspartate aminotransferase-like (Major domain)"/>
    <property type="match status" value="1"/>
</dbReference>
<dbReference type="Gene3D" id="3.90.1150.10">
    <property type="entry name" value="Aspartate Aminotransferase, domain 1"/>
    <property type="match status" value="1"/>
</dbReference>
<evidence type="ECO:0000313" key="12">
    <source>
        <dbReference type="EnsemblPlants" id="Kaladp0011s0812.1.v1.1"/>
    </source>
</evidence>
<evidence type="ECO:0000256" key="4">
    <source>
        <dbReference type="ARBA" id="ARBA00022576"/>
    </source>
</evidence>
<evidence type="ECO:0000256" key="6">
    <source>
        <dbReference type="ARBA" id="ARBA00022898"/>
    </source>
</evidence>
<dbReference type="GO" id="GO:0008453">
    <property type="term" value="F:alanine-glyoxylate transaminase activity"/>
    <property type="evidence" value="ECO:0007669"/>
    <property type="project" value="UniProtKB-EC"/>
</dbReference>
<dbReference type="PANTHER" id="PTHR21152">
    <property type="entry name" value="AMINOTRANSFERASE CLASS V"/>
    <property type="match status" value="1"/>
</dbReference>
<dbReference type="EnsemblPlants" id="Kaladp0011s0812.1.v1.1">
    <property type="protein sequence ID" value="Kaladp0011s0812.1.v1.1"/>
    <property type="gene ID" value="Kaladp0011s0812.v1.1"/>
</dbReference>
<dbReference type="InterPro" id="IPR015424">
    <property type="entry name" value="PyrdxlP-dep_Trfase"/>
</dbReference>
<keyword evidence="13" id="KW-1185">Reference proteome</keyword>
<dbReference type="OMA" id="MLVPTNG"/>
<keyword evidence="5" id="KW-0808">Transferase</keyword>
<evidence type="ECO:0000256" key="1">
    <source>
        <dbReference type="ARBA" id="ARBA00001933"/>
    </source>
</evidence>
<dbReference type="Gramene" id="Kaladp0011s0812.1.v1.1">
    <property type="protein sequence ID" value="Kaladp0011s0812.1.v1.1"/>
    <property type="gene ID" value="Kaladp0011s0812.v1.1"/>
</dbReference>
<proteinExistence type="inferred from homology"/>
<evidence type="ECO:0000259" key="11">
    <source>
        <dbReference type="Pfam" id="PF00266"/>
    </source>
</evidence>
<dbReference type="InterPro" id="IPR024169">
    <property type="entry name" value="SP_NH2Trfase/AEP_transaminase"/>
</dbReference>
<evidence type="ECO:0000256" key="7">
    <source>
        <dbReference type="PIRSR" id="PIRSR000524-1"/>
    </source>
</evidence>
<comment type="similarity">
    <text evidence="2 9">Belongs to the class-V pyridoxal-phosphate-dependent aminotransferase family.</text>
</comment>
<dbReference type="PIRSF" id="PIRSF000524">
    <property type="entry name" value="SPT"/>
    <property type="match status" value="1"/>
</dbReference>
<dbReference type="FunFam" id="3.90.1150.10:FF:000031">
    <property type="entry name" value="Serine--glyoxylate aminotransferase"/>
    <property type="match status" value="1"/>
</dbReference>
<organism evidence="12 13">
    <name type="scientific">Kalanchoe fedtschenkoi</name>
    <name type="common">Lavender scallops</name>
    <name type="synonym">South American air plant</name>
    <dbReference type="NCBI Taxonomy" id="63787"/>
    <lineage>
        <taxon>Eukaryota</taxon>
        <taxon>Viridiplantae</taxon>
        <taxon>Streptophyta</taxon>
        <taxon>Embryophyta</taxon>
        <taxon>Tracheophyta</taxon>
        <taxon>Spermatophyta</taxon>
        <taxon>Magnoliopsida</taxon>
        <taxon>eudicotyledons</taxon>
        <taxon>Gunneridae</taxon>
        <taxon>Pentapetalae</taxon>
        <taxon>Saxifragales</taxon>
        <taxon>Crassulaceae</taxon>
        <taxon>Kalanchoe</taxon>
    </lineage>
</organism>
<reference evidence="12" key="1">
    <citation type="submission" date="2021-01" db="UniProtKB">
        <authorList>
            <consortium name="EnsemblPlants"/>
        </authorList>
    </citation>
    <scope>IDENTIFICATION</scope>
</reference>
<keyword evidence="6 8" id="KW-0663">Pyridoxal phosphate</keyword>
<evidence type="ECO:0000256" key="2">
    <source>
        <dbReference type="ARBA" id="ARBA00009236"/>
    </source>
</evidence>
<dbReference type="GO" id="GO:0019265">
    <property type="term" value="P:glycine biosynthetic process, by transamination of glyoxylate"/>
    <property type="evidence" value="ECO:0007669"/>
    <property type="project" value="TreeGrafter"/>
</dbReference>
<sequence>MDYVYGPGRNHLFVPGPVNIPEQVLRAMNRNNEDHRSPALPLLTKALHADVKRVFKTAAGTPFIIPTTGTGAWESALTNTLSPKDRIVTFLIGQFSFLWIEQQRQLDFNVDVVESEWGQGADLDILSSKLSDDDAHTIKAVCVVHNETSTGVTNNLAKVRKILDHYRHTALLLVDGVSSICALDFRMDEWGVDVALTSSQKALSLPTGLGILCASPKALEASKAAKSARAFFDWQAYLKCYQAGSYYPYTPSIQLMYGLRAAFDLFFEEGLENVFARHTRLANATRLAVEAWGLKNCAQKEEWVSDAVTAVVVPPHIDSGEIVKRAWKRYNLSLGKGLNKVAGKVFRIGHLGHMNDLQLLGCLAGVEMTLKDVGYPVKLGSGVAAASGYLQETIPLIPSRV</sequence>
<dbReference type="EC" id="2.6.1.44" evidence="3"/>
<dbReference type="PANTHER" id="PTHR21152:SF24">
    <property type="entry name" value="ALANINE--GLYOXYLATE AMINOTRANSFERASE 1"/>
    <property type="match status" value="1"/>
</dbReference>
<evidence type="ECO:0000256" key="5">
    <source>
        <dbReference type="ARBA" id="ARBA00022679"/>
    </source>
</evidence>
<feature type="binding site" evidence="7">
    <location>
        <position position="347"/>
    </location>
    <ligand>
        <name>substrate</name>
    </ligand>
</feature>
<dbReference type="GO" id="GO:0004760">
    <property type="term" value="F:L-serine-pyruvate transaminase activity"/>
    <property type="evidence" value="ECO:0007669"/>
    <property type="project" value="TreeGrafter"/>
</dbReference>
<dbReference type="InterPro" id="IPR000192">
    <property type="entry name" value="Aminotrans_V_dom"/>
</dbReference>
<dbReference type="AlphaFoldDB" id="A0A7N0RIC2"/>
<dbReference type="InterPro" id="IPR015421">
    <property type="entry name" value="PyrdxlP-dep_Trfase_major"/>
</dbReference>
<feature type="modified residue" description="N6-(pyridoxal phosphate)lysine" evidence="8">
    <location>
        <position position="201"/>
    </location>
</feature>
<evidence type="ECO:0000313" key="13">
    <source>
        <dbReference type="Proteomes" id="UP000594263"/>
    </source>
</evidence>
<dbReference type="GO" id="GO:0005777">
    <property type="term" value="C:peroxisome"/>
    <property type="evidence" value="ECO:0007669"/>
    <property type="project" value="TreeGrafter"/>
</dbReference>
<comment type="cofactor">
    <cofactor evidence="1 8 10">
        <name>pyridoxal 5'-phosphate</name>
        <dbReference type="ChEBI" id="CHEBI:597326"/>
    </cofactor>
</comment>
<dbReference type="PROSITE" id="PS00595">
    <property type="entry name" value="AA_TRANSFER_CLASS_5"/>
    <property type="match status" value="1"/>
</dbReference>
<name>A0A7N0RIC2_KALFE</name>
<protein>
    <recommendedName>
        <fullName evidence="3">alanine--glyoxylate transaminase</fullName>
        <ecNumber evidence="3">2.6.1.44</ecNumber>
    </recommendedName>
</protein>
<dbReference type="SUPFAM" id="SSF53383">
    <property type="entry name" value="PLP-dependent transferases"/>
    <property type="match status" value="1"/>
</dbReference>
<accession>A0A7N0RIC2</accession>
<evidence type="ECO:0000256" key="10">
    <source>
        <dbReference type="RuleBase" id="RU004504"/>
    </source>
</evidence>
<dbReference type="Proteomes" id="UP000594263">
    <property type="component" value="Unplaced"/>
</dbReference>
<dbReference type="CDD" id="cd06451">
    <property type="entry name" value="AGAT_like"/>
    <property type="match status" value="1"/>
</dbReference>
<dbReference type="Pfam" id="PF00266">
    <property type="entry name" value="Aminotran_5"/>
    <property type="match status" value="1"/>
</dbReference>
<feature type="domain" description="Aminotransferase class V" evidence="11">
    <location>
        <begin position="46"/>
        <end position="297"/>
    </location>
</feature>
<dbReference type="InterPro" id="IPR015422">
    <property type="entry name" value="PyrdxlP-dep_Trfase_small"/>
</dbReference>
<evidence type="ECO:0000256" key="3">
    <source>
        <dbReference type="ARBA" id="ARBA00013049"/>
    </source>
</evidence>
<keyword evidence="4" id="KW-0032">Aminotransferase</keyword>
<evidence type="ECO:0000256" key="8">
    <source>
        <dbReference type="PIRSR" id="PIRSR000524-50"/>
    </source>
</evidence>